<comment type="caution">
    <text evidence="3">The sequence shown here is derived from an EMBL/GenBank/DDBJ whole genome shotgun (WGS) entry which is preliminary data.</text>
</comment>
<sequence length="237" mass="27108">IKMNKKKLLIEEKTTLIQELEKMCDVKEIRKIGDKEHQRLFEERRNRVDFINNQLKRFEGETKMAKGKVLEFRALGTEEGANFLEDDVAKEVEKKIFEGEKVLEGMKLYNSINHQLDVVVENSVGADVVVVGEGLEGGIDDTIDTKKVSFESERLTSSINVTNKMLQDTSFDLDSYKTEILTRRLRRKLVDLVINGTEDKKFVGLLNKTGIDTNALDYDSLIDLIYTMPSDLVENNV</sequence>
<feature type="non-terminal residue" evidence="3">
    <location>
        <position position="1"/>
    </location>
</feature>
<dbReference type="SUPFAM" id="SSF56563">
    <property type="entry name" value="Major capsid protein gp5"/>
    <property type="match status" value="1"/>
</dbReference>
<protein>
    <submittedName>
        <fullName evidence="3">Phage major capsid protein</fullName>
    </submittedName>
</protein>
<organism evidence="3 4">
    <name type="scientific">Clostridium perfringens</name>
    <dbReference type="NCBI Taxonomy" id="1502"/>
    <lineage>
        <taxon>Bacteria</taxon>
        <taxon>Bacillati</taxon>
        <taxon>Bacillota</taxon>
        <taxon>Clostridia</taxon>
        <taxon>Eubacteriales</taxon>
        <taxon>Clostridiaceae</taxon>
        <taxon>Clostridium</taxon>
    </lineage>
</organism>
<feature type="domain" description="Phage capsid-like C-terminal" evidence="2">
    <location>
        <begin position="81"/>
        <end position="235"/>
    </location>
</feature>
<dbReference type="AlphaFoldDB" id="A0AAW9HY14"/>
<evidence type="ECO:0000313" key="3">
    <source>
        <dbReference type="EMBL" id="MDZ4910268.1"/>
    </source>
</evidence>
<name>A0AAW9HY14_CLOPF</name>
<evidence type="ECO:0000259" key="2">
    <source>
        <dbReference type="Pfam" id="PF05065"/>
    </source>
</evidence>
<feature type="non-terminal residue" evidence="3">
    <location>
        <position position="237"/>
    </location>
</feature>
<evidence type="ECO:0000256" key="1">
    <source>
        <dbReference type="ARBA" id="ARBA00004328"/>
    </source>
</evidence>
<dbReference type="InterPro" id="IPR054612">
    <property type="entry name" value="Phage_capsid-like_C"/>
</dbReference>
<reference evidence="3" key="1">
    <citation type="submission" date="2019-11" db="EMBL/GenBank/DDBJ databases">
        <title>Characterization of Clostridium perfringens isolates from swine manure treated agricultural soils.</title>
        <authorList>
            <person name="Wushke S.T."/>
        </authorList>
    </citation>
    <scope>NUCLEOTIDE SEQUENCE</scope>
    <source>
        <strain evidence="3">X94</strain>
    </source>
</reference>
<dbReference type="Pfam" id="PF05065">
    <property type="entry name" value="Phage_capsid"/>
    <property type="match status" value="1"/>
</dbReference>
<dbReference type="EMBL" id="WNUI01000118">
    <property type="protein sequence ID" value="MDZ4910268.1"/>
    <property type="molecule type" value="Genomic_DNA"/>
</dbReference>
<dbReference type="InterPro" id="IPR024455">
    <property type="entry name" value="Phage_capsid"/>
</dbReference>
<gene>
    <name evidence="3" type="ORF">GNF68_14730</name>
</gene>
<comment type="subcellular location">
    <subcellularLocation>
        <location evidence="1">Virion</location>
    </subcellularLocation>
</comment>
<dbReference type="NCBIfam" id="TIGR01554">
    <property type="entry name" value="major_cap_HK97"/>
    <property type="match status" value="1"/>
</dbReference>
<proteinExistence type="predicted"/>
<dbReference type="Proteomes" id="UP001288778">
    <property type="component" value="Unassembled WGS sequence"/>
</dbReference>
<evidence type="ECO:0000313" key="4">
    <source>
        <dbReference type="Proteomes" id="UP001288778"/>
    </source>
</evidence>
<accession>A0AAW9HY14</accession>
<dbReference type="Gene3D" id="3.30.2400.10">
    <property type="entry name" value="Major capsid protein gp5"/>
    <property type="match status" value="1"/>
</dbReference>